<dbReference type="Gene3D" id="1.10.510.10">
    <property type="entry name" value="Transferase(Phosphotransferase) domain 1"/>
    <property type="match status" value="1"/>
</dbReference>
<dbReference type="InterPro" id="IPR000719">
    <property type="entry name" value="Prot_kinase_dom"/>
</dbReference>
<dbReference type="PROSITE" id="PS51450">
    <property type="entry name" value="LRR"/>
    <property type="match status" value="1"/>
</dbReference>
<dbReference type="PROSITE" id="PS00108">
    <property type="entry name" value="PROTEIN_KINASE_ST"/>
    <property type="match status" value="1"/>
</dbReference>
<keyword evidence="8" id="KW-0433">Leucine-rich repeat</keyword>
<evidence type="ECO:0000313" key="27">
    <source>
        <dbReference type="Proteomes" id="UP000295252"/>
    </source>
</evidence>
<evidence type="ECO:0000256" key="21">
    <source>
        <dbReference type="ARBA" id="ARBA00048679"/>
    </source>
</evidence>
<evidence type="ECO:0000256" key="8">
    <source>
        <dbReference type="ARBA" id="ARBA00022614"/>
    </source>
</evidence>
<evidence type="ECO:0000256" key="4">
    <source>
        <dbReference type="ARBA" id="ARBA00012513"/>
    </source>
</evidence>
<feature type="chain" id="PRO_5001655171" description="non-specific serine/threonine protein kinase" evidence="24">
    <location>
        <begin position="24"/>
        <end position="1131"/>
    </location>
</feature>
<sequence length="1131" mass="124827">MEKFHHLSPLGLVLLCFLSASFAVFPSNITTDKSSLLALRAHISVDPLQILAKNWSVGSSVCEWIGVTCGSRHHRVTALNIANLGLVGIIPPQLGNLSFLVSLDMSANNFHGELPHEFVGLRRLKLFNLSVNNLEGELPWWIGSFPQLLRLSLSNNSFTGLIPSSISNMSKLEEISLSYNLLQGNIPTGIFNISSLQLMRLTGNGLSGTIPSDMCHHLRGLSLLALSQNKLNGQLPSSLGQCSELQTLSLSFNGFRGSIPKEIGDLKKLEVLFLSHNYLEGKILANFFTIDKLRAKTYSCQIPKEIGNSTMIKMQNFGFNNLTGTTIFSMTEIRHLHDLIYVLNIILAGVIPREIGNWYFLQQLSLQFNSLTGSIPMEIFNLSKLRIMSVTQNQLSGNLPSTFPYLEYLYLGNNHLSGALPSSISNSSNLHLIEIADNKFTGPIPTSMGDLRFLELLDLSGNLLVRDFPSPELSFITSLAKCKYLAILFLGGNPLNGIIPNSLSNLSTSLEQLNAPNCKIKGSIPDGIGNLTSLILLDLSNNDLTGSLPATIKDLRKLQYMDLSMNKLISRVPLHLLCALHNLDTMNLGQNQFMASIPKCFGNLTSLRHLNLSHNRLYSAPPEEIWNLKDLLELDLSSNLLSGSLPYAITNMKMANWVDLSTNQFSGGIPGSIGDMQNLQNLSLAHNRLQGSIPESIGKVFSLESLDLSHNFLSESIPISMENLRYLKNINLSFNNLSGEIPSKGPFTNCTAESFASNEALCGAQRFHVPPCPSFSAHKLRIKKLHRTIFISLGVIIAVGALSFGFVYLRYQKKDEFSSGADLSLVAMPERISYFELLQATNGYNESNLLGTGSFGSVYRGTLDDGRAVAIKVFNLQVDGVFKSFDVECEVLRNLRHGNLTRVISSCSNPDFKALVLEFMPNGSLEKWLYSHNCFLDLMQRLDILIDVACALQYLHCEYATPVIHCDLKPSNVLLDQDMVAHLSDFGLTKLLGEKNSITYTETLATLRYLAPEYGLEGLVSAKCDIYSFGIMIMEVFTRTNPNSEMFGEKLSLKSWVANSIPDRLANVIDANLLKKSDKCIGEKLSCIASIMKVALGCTMESPKERSNIQDVLVAMKKIKLQYTSPLYSGA</sequence>
<dbReference type="SUPFAM" id="SSF52047">
    <property type="entry name" value="RNI-like"/>
    <property type="match status" value="1"/>
</dbReference>
<dbReference type="FunFam" id="3.80.10.10:FF:000095">
    <property type="entry name" value="LRR receptor-like serine/threonine-protein kinase GSO1"/>
    <property type="match status" value="2"/>
</dbReference>
<evidence type="ECO:0000256" key="12">
    <source>
        <dbReference type="ARBA" id="ARBA00022737"/>
    </source>
</evidence>
<dbReference type="Gramene" id="CDP11295">
    <property type="protein sequence ID" value="CDP11295"/>
    <property type="gene ID" value="GSCOC_T00033445001"/>
</dbReference>
<keyword evidence="10 23" id="KW-0812">Transmembrane</keyword>
<dbReference type="Pfam" id="PF13855">
    <property type="entry name" value="LRR_8"/>
    <property type="match status" value="3"/>
</dbReference>
<evidence type="ECO:0000256" key="11">
    <source>
        <dbReference type="ARBA" id="ARBA00022729"/>
    </source>
</evidence>
<dbReference type="FunFam" id="1.10.510.10:FF:000358">
    <property type="entry name" value="Putative leucine-rich repeat receptor-like serine/threonine-protein kinase"/>
    <property type="match status" value="1"/>
</dbReference>
<protein>
    <recommendedName>
        <fullName evidence="4">non-specific serine/threonine protein kinase</fullName>
        <ecNumber evidence="4">2.7.11.1</ecNumber>
    </recommendedName>
</protein>
<feature type="binding site" evidence="22">
    <location>
        <position position="872"/>
    </location>
    <ligand>
        <name>ATP</name>
        <dbReference type="ChEBI" id="CHEBI:30616"/>
    </ligand>
</feature>
<dbReference type="PANTHER" id="PTHR27000:SF771">
    <property type="entry name" value="LRR RECEPTOR-LIKE SERINE_THREONINE-PROTEIN KINASE FLS2"/>
    <property type="match status" value="1"/>
</dbReference>
<accession>A0A068URZ3</accession>
<evidence type="ECO:0000256" key="2">
    <source>
        <dbReference type="ARBA" id="ARBA00004479"/>
    </source>
</evidence>
<evidence type="ECO:0000256" key="23">
    <source>
        <dbReference type="SAM" id="Phobius"/>
    </source>
</evidence>
<dbReference type="SMART" id="SM00369">
    <property type="entry name" value="LRR_TYP"/>
    <property type="match status" value="13"/>
</dbReference>
<feature type="domain" description="Protein kinase" evidence="25">
    <location>
        <begin position="844"/>
        <end position="1128"/>
    </location>
</feature>
<comment type="catalytic activity">
    <reaction evidence="21">
        <text>L-seryl-[protein] + ATP = O-phospho-L-seryl-[protein] + ADP + H(+)</text>
        <dbReference type="Rhea" id="RHEA:17989"/>
        <dbReference type="Rhea" id="RHEA-COMP:9863"/>
        <dbReference type="Rhea" id="RHEA-COMP:11604"/>
        <dbReference type="ChEBI" id="CHEBI:15378"/>
        <dbReference type="ChEBI" id="CHEBI:29999"/>
        <dbReference type="ChEBI" id="CHEBI:30616"/>
        <dbReference type="ChEBI" id="CHEBI:83421"/>
        <dbReference type="ChEBI" id="CHEBI:456216"/>
        <dbReference type="EC" id="2.7.11.1"/>
    </reaction>
</comment>
<dbReference type="Pfam" id="PF00069">
    <property type="entry name" value="Pkinase"/>
    <property type="match status" value="1"/>
</dbReference>
<dbReference type="Gene3D" id="3.30.200.20">
    <property type="entry name" value="Phosphorylase Kinase, domain 1"/>
    <property type="match status" value="1"/>
</dbReference>
<evidence type="ECO:0000256" key="17">
    <source>
        <dbReference type="ARBA" id="ARBA00023136"/>
    </source>
</evidence>
<keyword evidence="18" id="KW-0675">Receptor</keyword>
<evidence type="ECO:0000256" key="13">
    <source>
        <dbReference type="ARBA" id="ARBA00022741"/>
    </source>
</evidence>
<dbReference type="InParanoid" id="A0A068URZ3"/>
<evidence type="ECO:0000256" key="1">
    <source>
        <dbReference type="ARBA" id="ARBA00004162"/>
    </source>
</evidence>
<keyword evidence="14" id="KW-0418">Kinase</keyword>
<evidence type="ECO:0000256" key="7">
    <source>
        <dbReference type="ARBA" id="ARBA00022553"/>
    </source>
</evidence>
<evidence type="ECO:0000256" key="20">
    <source>
        <dbReference type="ARBA" id="ARBA00047899"/>
    </source>
</evidence>
<dbReference type="PANTHER" id="PTHR27000">
    <property type="entry name" value="LEUCINE-RICH REPEAT RECEPTOR-LIKE PROTEIN KINASE FAMILY PROTEIN-RELATED"/>
    <property type="match status" value="1"/>
</dbReference>
<reference evidence="27" key="1">
    <citation type="journal article" date="2014" name="Science">
        <title>The coffee genome provides insight into the convergent evolution of caffeine biosynthesis.</title>
        <authorList>
            <person name="Denoeud F."/>
            <person name="Carretero-Paulet L."/>
            <person name="Dereeper A."/>
            <person name="Droc G."/>
            <person name="Guyot R."/>
            <person name="Pietrella M."/>
            <person name="Zheng C."/>
            <person name="Alberti A."/>
            <person name="Anthony F."/>
            <person name="Aprea G."/>
            <person name="Aury J.M."/>
            <person name="Bento P."/>
            <person name="Bernard M."/>
            <person name="Bocs S."/>
            <person name="Campa C."/>
            <person name="Cenci A."/>
            <person name="Combes M.C."/>
            <person name="Crouzillat D."/>
            <person name="Da Silva C."/>
            <person name="Daddiego L."/>
            <person name="De Bellis F."/>
            <person name="Dussert S."/>
            <person name="Garsmeur O."/>
            <person name="Gayraud T."/>
            <person name="Guignon V."/>
            <person name="Jahn K."/>
            <person name="Jamilloux V."/>
            <person name="Joet T."/>
            <person name="Labadie K."/>
            <person name="Lan T."/>
            <person name="Leclercq J."/>
            <person name="Lepelley M."/>
            <person name="Leroy T."/>
            <person name="Li L.T."/>
            <person name="Librado P."/>
            <person name="Lopez L."/>
            <person name="Munoz A."/>
            <person name="Noel B."/>
            <person name="Pallavicini A."/>
            <person name="Perrotta G."/>
            <person name="Poncet V."/>
            <person name="Pot D."/>
            <person name="Priyono X."/>
            <person name="Rigoreau M."/>
            <person name="Rouard M."/>
            <person name="Rozas J."/>
            <person name="Tranchant-Dubreuil C."/>
            <person name="VanBuren R."/>
            <person name="Zhang Q."/>
            <person name="Andrade A.C."/>
            <person name="Argout X."/>
            <person name="Bertrand B."/>
            <person name="de Kochko A."/>
            <person name="Graziosi G."/>
            <person name="Henry R.J."/>
            <person name="Jayarama X."/>
            <person name="Ming R."/>
            <person name="Nagai C."/>
            <person name="Rounsley S."/>
            <person name="Sankoff D."/>
            <person name="Giuliano G."/>
            <person name="Albert V.A."/>
            <person name="Wincker P."/>
            <person name="Lashermes P."/>
        </authorList>
    </citation>
    <scope>NUCLEOTIDE SEQUENCE [LARGE SCALE GENOMIC DNA]</scope>
    <source>
        <strain evidence="27">cv. DH200-94</strain>
    </source>
</reference>
<keyword evidence="9" id="KW-0808">Transferase</keyword>
<dbReference type="GO" id="GO:0004674">
    <property type="term" value="F:protein serine/threonine kinase activity"/>
    <property type="evidence" value="ECO:0007669"/>
    <property type="project" value="UniProtKB-KW"/>
</dbReference>
<evidence type="ECO:0000256" key="15">
    <source>
        <dbReference type="ARBA" id="ARBA00022840"/>
    </source>
</evidence>
<keyword evidence="16 23" id="KW-1133">Transmembrane helix</keyword>
<keyword evidence="5" id="KW-1003">Cell membrane</keyword>
<dbReference type="STRING" id="49390.A0A068URZ3"/>
<dbReference type="PROSITE" id="PS00107">
    <property type="entry name" value="PROTEIN_KINASE_ATP"/>
    <property type="match status" value="1"/>
</dbReference>
<dbReference type="SUPFAM" id="SSF52058">
    <property type="entry name" value="L domain-like"/>
    <property type="match status" value="2"/>
</dbReference>
<evidence type="ECO:0000256" key="14">
    <source>
        <dbReference type="ARBA" id="ARBA00022777"/>
    </source>
</evidence>
<name>A0A068URZ3_COFCA</name>
<evidence type="ECO:0000256" key="9">
    <source>
        <dbReference type="ARBA" id="ARBA00022679"/>
    </source>
</evidence>
<dbReference type="AlphaFoldDB" id="A0A068URZ3"/>
<evidence type="ECO:0000256" key="22">
    <source>
        <dbReference type="PROSITE-ProRule" id="PRU10141"/>
    </source>
</evidence>
<dbReference type="EMBL" id="HG739137">
    <property type="protein sequence ID" value="CDP11295.1"/>
    <property type="molecule type" value="Genomic_DNA"/>
</dbReference>
<evidence type="ECO:0000313" key="26">
    <source>
        <dbReference type="EMBL" id="CDP11295.1"/>
    </source>
</evidence>
<keyword evidence="11 24" id="KW-0732">Signal</keyword>
<dbReference type="OMA" id="PYLEYLY"/>
<evidence type="ECO:0000256" key="19">
    <source>
        <dbReference type="ARBA" id="ARBA00023180"/>
    </source>
</evidence>
<evidence type="ECO:0000256" key="5">
    <source>
        <dbReference type="ARBA" id="ARBA00022475"/>
    </source>
</evidence>
<dbReference type="SMR" id="A0A068URZ3"/>
<keyword evidence="27" id="KW-1185">Reference proteome</keyword>
<comment type="catalytic activity">
    <reaction evidence="20">
        <text>L-threonyl-[protein] + ATP = O-phospho-L-threonyl-[protein] + ADP + H(+)</text>
        <dbReference type="Rhea" id="RHEA:46608"/>
        <dbReference type="Rhea" id="RHEA-COMP:11060"/>
        <dbReference type="Rhea" id="RHEA-COMP:11605"/>
        <dbReference type="ChEBI" id="CHEBI:15378"/>
        <dbReference type="ChEBI" id="CHEBI:30013"/>
        <dbReference type="ChEBI" id="CHEBI:30616"/>
        <dbReference type="ChEBI" id="CHEBI:61977"/>
        <dbReference type="ChEBI" id="CHEBI:456216"/>
        <dbReference type="EC" id="2.7.11.1"/>
    </reaction>
</comment>
<dbReference type="Pfam" id="PF00560">
    <property type="entry name" value="LRR_1"/>
    <property type="match status" value="7"/>
</dbReference>
<evidence type="ECO:0000256" key="3">
    <source>
        <dbReference type="ARBA" id="ARBA00008684"/>
    </source>
</evidence>
<evidence type="ECO:0000256" key="6">
    <source>
        <dbReference type="ARBA" id="ARBA00022527"/>
    </source>
</evidence>
<dbReference type="SMART" id="SM00365">
    <property type="entry name" value="LRR_SD22"/>
    <property type="match status" value="6"/>
</dbReference>
<comment type="subcellular location">
    <subcellularLocation>
        <location evidence="1">Cell membrane</location>
        <topology evidence="1">Single-pass membrane protein</topology>
    </subcellularLocation>
    <subcellularLocation>
        <location evidence="2">Membrane</location>
        <topology evidence="2">Single-pass type I membrane protein</topology>
    </subcellularLocation>
</comment>
<dbReference type="InterPro" id="IPR017441">
    <property type="entry name" value="Protein_kinase_ATP_BS"/>
</dbReference>
<organism evidence="26 27">
    <name type="scientific">Coffea canephora</name>
    <name type="common">Robusta coffee</name>
    <dbReference type="NCBI Taxonomy" id="49390"/>
    <lineage>
        <taxon>Eukaryota</taxon>
        <taxon>Viridiplantae</taxon>
        <taxon>Streptophyta</taxon>
        <taxon>Embryophyta</taxon>
        <taxon>Tracheophyta</taxon>
        <taxon>Spermatophyta</taxon>
        <taxon>Magnoliopsida</taxon>
        <taxon>eudicotyledons</taxon>
        <taxon>Gunneridae</taxon>
        <taxon>Pentapetalae</taxon>
        <taxon>asterids</taxon>
        <taxon>lamiids</taxon>
        <taxon>Gentianales</taxon>
        <taxon>Rubiaceae</taxon>
        <taxon>Ixoroideae</taxon>
        <taxon>Gardenieae complex</taxon>
        <taxon>Bertiereae - Coffeeae clade</taxon>
        <taxon>Coffeeae</taxon>
        <taxon>Coffea</taxon>
    </lineage>
</organism>
<dbReference type="GO" id="GO:0005886">
    <property type="term" value="C:plasma membrane"/>
    <property type="evidence" value="ECO:0007669"/>
    <property type="project" value="UniProtKB-SubCell"/>
</dbReference>
<dbReference type="GO" id="GO:0051707">
    <property type="term" value="P:response to other organism"/>
    <property type="evidence" value="ECO:0007669"/>
    <property type="project" value="UniProtKB-ARBA"/>
</dbReference>
<evidence type="ECO:0000259" key="25">
    <source>
        <dbReference type="PROSITE" id="PS50011"/>
    </source>
</evidence>
<dbReference type="Pfam" id="PF08263">
    <property type="entry name" value="LRRNT_2"/>
    <property type="match status" value="1"/>
</dbReference>
<keyword evidence="15 22" id="KW-0067">ATP-binding</keyword>
<proteinExistence type="inferred from homology"/>
<keyword evidence="7" id="KW-0597">Phosphoprotein</keyword>
<evidence type="ECO:0000256" key="10">
    <source>
        <dbReference type="ARBA" id="ARBA00022692"/>
    </source>
</evidence>
<dbReference type="SUPFAM" id="SSF56112">
    <property type="entry name" value="Protein kinase-like (PK-like)"/>
    <property type="match status" value="1"/>
</dbReference>
<feature type="signal peptide" evidence="24">
    <location>
        <begin position="1"/>
        <end position="23"/>
    </location>
</feature>
<keyword evidence="12" id="KW-0677">Repeat</keyword>
<keyword evidence="13 22" id="KW-0547">Nucleotide-binding</keyword>
<dbReference type="PROSITE" id="PS50011">
    <property type="entry name" value="PROTEIN_KINASE_DOM"/>
    <property type="match status" value="1"/>
</dbReference>
<keyword evidence="19" id="KW-0325">Glycoprotein</keyword>
<evidence type="ECO:0000256" key="16">
    <source>
        <dbReference type="ARBA" id="ARBA00022989"/>
    </source>
</evidence>
<keyword evidence="17 23" id="KW-0472">Membrane</keyword>
<dbReference type="InterPro" id="IPR003591">
    <property type="entry name" value="Leu-rich_rpt_typical-subtyp"/>
</dbReference>
<dbReference type="SMART" id="SM00220">
    <property type="entry name" value="S_TKc"/>
    <property type="match status" value="1"/>
</dbReference>
<dbReference type="GO" id="GO:0005524">
    <property type="term" value="F:ATP binding"/>
    <property type="evidence" value="ECO:0007669"/>
    <property type="project" value="UniProtKB-UniRule"/>
</dbReference>
<dbReference type="EC" id="2.7.11.1" evidence="4"/>
<feature type="transmembrane region" description="Helical" evidence="23">
    <location>
        <begin position="789"/>
        <end position="809"/>
    </location>
</feature>
<dbReference type="PRINTS" id="PR00019">
    <property type="entry name" value="LEURICHRPT"/>
</dbReference>
<dbReference type="InterPro" id="IPR008271">
    <property type="entry name" value="Ser/Thr_kinase_AS"/>
</dbReference>
<comment type="similarity">
    <text evidence="3">Belongs to the protein kinase superfamily. Ser/Thr protein kinase family.</text>
</comment>
<dbReference type="Proteomes" id="UP000295252">
    <property type="component" value="Chromosome XI"/>
</dbReference>
<gene>
    <name evidence="26" type="ORF">GSCOC_T00033445001</name>
</gene>
<keyword evidence="6" id="KW-0723">Serine/threonine-protein kinase</keyword>
<dbReference type="PhylomeDB" id="A0A068URZ3"/>
<dbReference type="GO" id="GO:0006952">
    <property type="term" value="P:defense response"/>
    <property type="evidence" value="ECO:0007669"/>
    <property type="project" value="UniProtKB-ARBA"/>
</dbReference>
<dbReference type="InterPro" id="IPR001611">
    <property type="entry name" value="Leu-rich_rpt"/>
</dbReference>
<evidence type="ECO:0000256" key="24">
    <source>
        <dbReference type="SAM" id="SignalP"/>
    </source>
</evidence>
<dbReference type="Gene3D" id="3.80.10.10">
    <property type="entry name" value="Ribonuclease Inhibitor"/>
    <property type="match status" value="5"/>
</dbReference>
<dbReference type="FunFam" id="3.30.200.20:FF:000661">
    <property type="entry name" value="Serine-threonine protein kinase plant-type"/>
    <property type="match status" value="1"/>
</dbReference>
<dbReference type="InterPro" id="IPR011009">
    <property type="entry name" value="Kinase-like_dom_sf"/>
</dbReference>
<dbReference type="InterPro" id="IPR013210">
    <property type="entry name" value="LRR_N_plant-typ"/>
</dbReference>
<dbReference type="InterPro" id="IPR032675">
    <property type="entry name" value="LRR_dom_sf"/>
</dbReference>
<evidence type="ECO:0000256" key="18">
    <source>
        <dbReference type="ARBA" id="ARBA00023170"/>
    </source>
</evidence>